<protein>
    <submittedName>
        <fullName evidence="1">Uncharacterized protein</fullName>
    </submittedName>
</protein>
<sequence length="60" mass="7078">DYLFKAKGNGCFLVVAFFEAFLSQPLFRTWLQDWFYCFILNDAHQQIRKPAAVCSIFPRV</sequence>
<dbReference type="EMBL" id="QFAY01000015">
    <property type="protein sequence ID" value="MBP2621308.1"/>
    <property type="molecule type" value="Genomic_DNA"/>
</dbReference>
<name>A0ABS5AXK5_9STRE</name>
<feature type="non-terminal residue" evidence="1">
    <location>
        <position position="1"/>
    </location>
</feature>
<keyword evidence="2" id="KW-1185">Reference proteome</keyword>
<reference evidence="1 2" key="1">
    <citation type="submission" date="2018-05" db="EMBL/GenBank/DDBJ databases">
        <title>Draft genome sequence of Streptococcus panodentis CCUG 70867T.</title>
        <authorList>
            <person name="Salva-Serra F."/>
            <person name="Mendez V."/>
            <person name="Jaen-Luchoro D."/>
            <person name="Gonzales-Siles L."/>
            <person name="Karlsson R."/>
            <person name="Engstrom-Jakobsson H."/>
            <person name="Busquets A."/>
            <person name="Gomila M."/>
            <person name="Pineiro-Iglesias B."/>
            <person name="Bennasar-Figueras A."/>
            <person name="Seeger M."/>
            <person name="Moore E."/>
        </authorList>
    </citation>
    <scope>NUCLEOTIDE SEQUENCE [LARGE SCALE GENOMIC DNA]</scope>
    <source>
        <strain evidence="1 2">CCUG 70867</strain>
    </source>
</reference>
<accession>A0ABS5AXK5</accession>
<dbReference type="RefSeq" id="WP_209551503.1">
    <property type="nucleotide sequence ID" value="NZ_QFAY01000015.1"/>
</dbReference>
<proteinExistence type="predicted"/>
<comment type="caution">
    <text evidence="1">The sequence shown here is derived from an EMBL/GenBank/DDBJ whole genome shotgun (WGS) entry which is preliminary data.</text>
</comment>
<gene>
    <name evidence="1" type="ORF">DHL47_08260</name>
</gene>
<evidence type="ECO:0000313" key="1">
    <source>
        <dbReference type="EMBL" id="MBP2621308.1"/>
    </source>
</evidence>
<evidence type="ECO:0000313" key="2">
    <source>
        <dbReference type="Proteomes" id="UP001519349"/>
    </source>
</evidence>
<organism evidence="1 2">
    <name type="scientific">Streptococcus panodentis</name>
    <dbReference type="NCBI Taxonomy" id="1581472"/>
    <lineage>
        <taxon>Bacteria</taxon>
        <taxon>Bacillati</taxon>
        <taxon>Bacillota</taxon>
        <taxon>Bacilli</taxon>
        <taxon>Lactobacillales</taxon>
        <taxon>Streptococcaceae</taxon>
        <taxon>Streptococcus</taxon>
    </lineage>
</organism>
<dbReference type="Proteomes" id="UP001519349">
    <property type="component" value="Unassembled WGS sequence"/>
</dbReference>